<dbReference type="Proteomes" id="UP001550044">
    <property type="component" value="Unassembled WGS sequence"/>
</dbReference>
<keyword evidence="3" id="KW-1185">Reference proteome</keyword>
<dbReference type="Pfam" id="PF03466">
    <property type="entry name" value="LysR_substrate"/>
    <property type="match status" value="1"/>
</dbReference>
<sequence>MGFTPGAIRYAVDRAFRAAGVDRSTTFRVDNTVAAAALVRDGLGVRIMPKAIAARFPDLPQYRFDPHARTGR</sequence>
<name>A0ABV2U3X4_9ACTN</name>
<evidence type="ECO:0000259" key="1">
    <source>
        <dbReference type="Pfam" id="PF03466"/>
    </source>
</evidence>
<comment type="caution">
    <text evidence="2">The sequence shown here is derived from an EMBL/GenBank/DDBJ whole genome shotgun (WGS) entry which is preliminary data.</text>
</comment>
<dbReference type="InterPro" id="IPR005119">
    <property type="entry name" value="LysR_subst-bd"/>
</dbReference>
<evidence type="ECO:0000313" key="2">
    <source>
        <dbReference type="EMBL" id="MET8432169.1"/>
    </source>
</evidence>
<organism evidence="2 3">
    <name type="scientific">Streptomyces sp. 900116325</name>
    <dbReference type="NCBI Taxonomy" id="3154295"/>
    <lineage>
        <taxon>Bacteria</taxon>
        <taxon>Bacillati</taxon>
        <taxon>Actinomycetota</taxon>
        <taxon>Actinomycetes</taxon>
        <taxon>Kitasatosporales</taxon>
        <taxon>Streptomycetaceae</taxon>
        <taxon>Streptomyces</taxon>
    </lineage>
</organism>
<dbReference type="Gene3D" id="3.40.190.290">
    <property type="match status" value="1"/>
</dbReference>
<dbReference type="SUPFAM" id="SSF53850">
    <property type="entry name" value="Periplasmic binding protein-like II"/>
    <property type="match status" value="1"/>
</dbReference>
<protein>
    <submittedName>
        <fullName evidence="2">LysR substrate-binding domain-containing protein</fullName>
    </submittedName>
</protein>
<dbReference type="EMBL" id="JBEXIP010000002">
    <property type="protein sequence ID" value="MET8432169.1"/>
    <property type="molecule type" value="Genomic_DNA"/>
</dbReference>
<feature type="domain" description="LysR substrate-binding" evidence="1">
    <location>
        <begin position="7"/>
        <end position="59"/>
    </location>
</feature>
<proteinExistence type="predicted"/>
<accession>A0ABV2U3X4</accession>
<reference evidence="2 3" key="1">
    <citation type="submission" date="2024-06" db="EMBL/GenBank/DDBJ databases">
        <title>The Natural Products Discovery Center: Release of the First 8490 Sequenced Strains for Exploring Actinobacteria Biosynthetic Diversity.</title>
        <authorList>
            <person name="Kalkreuter E."/>
            <person name="Kautsar S.A."/>
            <person name="Yang D."/>
            <person name="Bader C.D."/>
            <person name="Teijaro C.N."/>
            <person name="Fluegel L."/>
            <person name="Davis C.M."/>
            <person name="Simpson J.R."/>
            <person name="Lauterbach L."/>
            <person name="Steele A.D."/>
            <person name="Gui C."/>
            <person name="Meng S."/>
            <person name="Li G."/>
            <person name="Viehrig K."/>
            <person name="Ye F."/>
            <person name="Su P."/>
            <person name="Kiefer A.F."/>
            <person name="Nichols A."/>
            <person name="Cepeda A.J."/>
            <person name="Yan W."/>
            <person name="Fan B."/>
            <person name="Jiang Y."/>
            <person name="Adhikari A."/>
            <person name="Zheng C.-J."/>
            <person name="Schuster L."/>
            <person name="Cowan T.M."/>
            <person name="Smanski M.J."/>
            <person name="Chevrette M.G."/>
            <person name="De Carvalho L.P.S."/>
            <person name="Shen B."/>
        </authorList>
    </citation>
    <scope>NUCLEOTIDE SEQUENCE [LARGE SCALE GENOMIC DNA]</scope>
    <source>
        <strain evidence="2 3">NPDC005137</strain>
    </source>
</reference>
<evidence type="ECO:0000313" key="3">
    <source>
        <dbReference type="Proteomes" id="UP001550044"/>
    </source>
</evidence>
<gene>
    <name evidence="2" type="ORF">ABZV61_05080</name>
</gene>
<dbReference type="RefSeq" id="WP_356708659.1">
    <property type="nucleotide sequence ID" value="NZ_JBEXIP010000002.1"/>
</dbReference>